<feature type="transmembrane region" description="Helical" evidence="1">
    <location>
        <begin position="6"/>
        <end position="23"/>
    </location>
</feature>
<keyword evidence="1" id="KW-1133">Transmembrane helix</keyword>
<protein>
    <submittedName>
        <fullName evidence="2">Uncharacterized protein</fullName>
    </submittedName>
</protein>
<sequence length="128" mass="15154">MAHQMVLFPCYGYLMILLVMLIKEEARGKVLLLYTWSHGMLMYLSFLILGKTMERKSTEPGIYFMLFGSLISLWSECKTMVYGHYFALMRLQAWQTVGARNLRNCTHNMKKMARQRRLCRHRTCGLKF</sequence>
<feature type="transmembrane region" description="Helical" evidence="1">
    <location>
        <begin position="61"/>
        <end position="81"/>
    </location>
</feature>
<evidence type="ECO:0000313" key="2">
    <source>
        <dbReference type="EMBL" id="MBX36653.1"/>
    </source>
</evidence>
<keyword evidence="1" id="KW-0812">Transmembrane</keyword>
<organism evidence="2">
    <name type="scientific">Rhizophora mucronata</name>
    <name type="common">Asiatic mangrove</name>
    <dbReference type="NCBI Taxonomy" id="61149"/>
    <lineage>
        <taxon>Eukaryota</taxon>
        <taxon>Viridiplantae</taxon>
        <taxon>Streptophyta</taxon>
        <taxon>Embryophyta</taxon>
        <taxon>Tracheophyta</taxon>
        <taxon>Spermatophyta</taxon>
        <taxon>Magnoliopsida</taxon>
        <taxon>eudicotyledons</taxon>
        <taxon>Gunneridae</taxon>
        <taxon>Pentapetalae</taxon>
        <taxon>rosids</taxon>
        <taxon>fabids</taxon>
        <taxon>Malpighiales</taxon>
        <taxon>Rhizophoraceae</taxon>
        <taxon>Rhizophora</taxon>
    </lineage>
</organism>
<keyword evidence="1" id="KW-0472">Membrane</keyword>
<dbReference type="EMBL" id="GGEC01056169">
    <property type="protein sequence ID" value="MBX36653.1"/>
    <property type="molecule type" value="Transcribed_RNA"/>
</dbReference>
<name>A0A2P2N2F4_RHIMU</name>
<feature type="transmembrane region" description="Helical" evidence="1">
    <location>
        <begin position="30"/>
        <end position="49"/>
    </location>
</feature>
<reference evidence="2" key="1">
    <citation type="submission" date="2018-02" db="EMBL/GenBank/DDBJ databases">
        <title>Rhizophora mucronata_Transcriptome.</title>
        <authorList>
            <person name="Meera S.P."/>
            <person name="Sreeshan A."/>
            <person name="Augustine A."/>
        </authorList>
    </citation>
    <scope>NUCLEOTIDE SEQUENCE</scope>
    <source>
        <tissue evidence="2">Leaf</tissue>
    </source>
</reference>
<proteinExistence type="predicted"/>
<dbReference type="AlphaFoldDB" id="A0A2P2N2F4"/>
<accession>A0A2P2N2F4</accession>
<evidence type="ECO:0000256" key="1">
    <source>
        <dbReference type="SAM" id="Phobius"/>
    </source>
</evidence>